<sequence>MSRFLFGLLACASASWTPELKLKKHGDQSKVSQEWGPAIRATLKASLHAYADKAISSPKAAAKLLAKTAERLDAVVAVLDNRVFVDEAFLEGPARRTACATSGRRRAARLDAGVPDVAYRFALHADDGAGGGDCRARAPELVVYKRRGYGSCGVLAPPRAFSARRRPSRAEAQGRRLGGAGGPRGRGRGRAEVGGPEGRGALARRRDGELDGGAPTRRLRRPARAAPPLLALGPPFLFDCEGACAFPRAALDACARGDAAAPPGAFDKLPAAQSGGDAAGELRDYKYLLSAPPARSLASYWMQGAVVLLADAPVVEYYPALQDGVTHVAVTAKNARAKVDDLRAEDAKVSTLRHHALQVHKSLLCATCTLRFVQLALRSFAAHFGFQKVLDGADGRRAFLRDGLKSWRGTLLEVKFGDALTLAETYQHESYTMVRAMLKAVGRDELMFVRAVAGDALAPTTAWRLHNWRPDPAVVDLHGDESARSDL</sequence>
<evidence type="ECO:0000313" key="3">
    <source>
        <dbReference type="Proteomes" id="UP001363151"/>
    </source>
</evidence>
<evidence type="ECO:0000256" key="1">
    <source>
        <dbReference type="SAM" id="MobiDB-lite"/>
    </source>
</evidence>
<keyword evidence="3" id="KW-1185">Reference proteome</keyword>
<gene>
    <name evidence="2" type="ORF">SO694_00060160</name>
</gene>
<dbReference type="EMBL" id="JBBJCI010000286">
    <property type="protein sequence ID" value="KAK7236167.1"/>
    <property type="molecule type" value="Genomic_DNA"/>
</dbReference>
<proteinExistence type="predicted"/>
<dbReference type="Proteomes" id="UP001363151">
    <property type="component" value="Unassembled WGS sequence"/>
</dbReference>
<feature type="region of interest" description="Disordered" evidence="1">
    <location>
        <begin position="163"/>
        <end position="222"/>
    </location>
</feature>
<comment type="caution">
    <text evidence="2">The sequence shown here is derived from an EMBL/GenBank/DDBJ whole genome shotgun (WGS) entry which is preliminary data.</text>
</comment>
<organism evidence="2 3">
    <name type="scientific">Aureococcus anophagefferens</name>
    <name type="common">Harmful bloom alga</name>
    <dbReference type="NCBI Taxonomy" id="44056"/>
    <lineage>
        <taxon>Eukaryota</taxon>
        <taxon>Sar</taxon>
        <taxon>Stramenopiles</taxon>
        <taxon>Ochrophyta</taxon>
        <taxon>Pelagophyceae</taxon>
        <taxon>Pelagomonadales</taxon>
        <taxon>Pelagomonadaceae</taxon>
        <taxon>Aureococcus</taxon>
    </lineage>
</organism>
<evidence type="ECO:0000313" key="2">
    <source>
        <dbReference type="EMBL" id="KAK7236167.1"/>
    </source>
</evidence>
<name>A0ABR1FR16_AURAN</name>
<reference evidence="2 3" key="1">
    <citation type="submission" date="2024-03" db="EMBL/GenBank/DDBJ databases">
        <title>Aureococcus anophagefferens CCMP1851 and Kratosvirus quantuckense: Draft genome of a second virus-susceptible host strain in the model system.</title>
        <authorList>
            <person name="Chase E."/>
            <person name="Truchon A.R."/>
            <person name="Schepens W."/>
            <person name="Wilhelm S.W."/>
        </authorList>
    </citation>
    <scope>NUCLEOTIDE SEQUENCE [LARGE SCALE GENOMIC DNA]</scope>
    <source>
        <strain evidence="2 3">CCMP1851</strain>
    </source>
</reference>
<protein>
    <submittedName>
        <fullName evidence="2">Uncharacterized protein</fullName>
    </submittedName>
</protein>
<accession>A0ABR1FR16</accession>